<sequence>MVRPGPDIVLVTYADGEPFSSAQRLLDGSAAAAGAVRHVAWEPERLARSAREMFGSGMWSYVQMSRPLNSAFTGRWWKPFIIMHTLHTVAPGSWVAYQDCSRHTREPLPPASLSDIVGWLEDRGQMSLAGARTRAGVAWSWRQSCFKFAAGGYDGPETLAADDEQQSAAEFCRVAGLLGFCPEEEEEASGRAACCSMLERTGGLQSSWSFWKGGAESVAAVKLWLEALLDAEAAAVLPFGDQSALELVAHQFGLPALWMPGHIALGLRPPFKRLDEPFLRHIRFAHESIASGAAVLAGPMQSDPLCWGPDRAPSRPIDWLLSLCRWRELGEGVLSARVRSARLFNEASAQRQGLVVRQGHGLEAEEGYAGVLEAAGLPAGKVRLSPFSLGHWSLPRSAKFGDRLGAAGGERWVSAVAQALALAVRGGQLLWTHGAGDGPSRRPRWHIGPARRVRQGTSAVQCERRRAQPRDAPPGDAAR</sequence>
<proteinExistence type="predicted"/>
<reference evidence="2" key="1">
    <citation type="submission" date="2023-10" db="EMBL/GenBank/DDBJ databases">
        <authorList>
            <person name="Chen Y."/>
            <person name="Shah S."/>
            <person name="Dougan E. K."/>
            <person name="Thang M."/>
            <person name="Chan C."/>
        </authorList>
    </citation>
    <scope>NUCLEOTIDE SEQUENCE [LARGE SCALE GENOMIC DNA]</scope>
</reference>
<dbReference type="EMBL" id="CAUYUJ010017649">
    <property type="protein sequence ID" value="CAK0876629.1"/>
    <property type="molecule type" value="Genomic_DNA"/>
</dbReference>
<keyword evidence="3" id="KW-1185">Reference proteome</keyword>
<gene>
    <name evidence="2" type="ORF">PCOR1329_LOCUS60934</name>
</gene>
<evidence type="ECO:0000313" key="2">
    <source>
        <dbReference type="EMBL" id="CAK0876629.1"/>
    </source>
</evidence>
<comment type="caution">
    <text evidence="2">The sequence shown here is derived from an EMBL/GenBank/DDBJ whole genome shotgun (WGS) entry which is preliminary data.</text>
</comment>
<accession>A0ABN9VU74</accession>
<name>A0ABN9VU74_9DINO</name>
<dbReference type="Proteomes" id="UP001189429">
    <property type="component" value="Unassembled WGS sequence"/>
</dbReference>
<evidence type="ECO:0000313" key="3">
    <source>
        <dbReference type="Proteomes" id="UP001189429"/>
    </source>
</evidence>
<organism evidence="2 3">
    <name type="scientific">Prorocentrum cordatum</name>
    <dbReference type="NCBI Taxonomy" id="2364126"/>
    <lineage>
        <taxon>Eukaryota</taxon>
        <taxon>Sar</taxon>
        <taxon>Alveolata</taxon>
        <taxon>Dinophyceae</taxon>
        <taxon>Prorocentrales</taxon>
        <taxon>Prorocentraceae</taxon>
        <taxon>Prorocentrum</taxon>
    </lineage>
</organism>
<protein>
    <submittedName>
        <fullName evidence="2">Uncharacterized protein</fullName>
    </submittedName>
</protein>
<feature type="region of interest" description="Disordered" evidence="1">
    <location>
        <begin position="452"/>
        <end position="479"/>
    </location>
</feature>
<evidence type="ECO:0000256" key="1">
    <source>
        <dbReference type="SAM" id="MobiDB-lite"/>
    </source>
</evidence>